<organism evidence="2">
    <name type="scientific">Tanacetum cinerariifolium</name>
    <name type="common">Dalmatian daisy</name>
    <name type="synonym">Chrysanthemum cinerariifolium</name>
    <dbReference type="NCBI Taxonomy" id="118510"/>
    <lineage>
        <taxon>Eukaryota</taxon>
        <taxon>Viridiplantae</taxon>
        <taxon>Streptophyta</taxon>
        <taxon>Embryophyta</taxon>
        <taxon>Tracheophyta</taxon>
        <taxon>Spermatophyta</taxon>
        <taxon>Magnoliopsida</taxon>
        <taxon>eudicotyledons</taxon>
        <taxon>Gunneridae</taxon>
        <taxon>Pentapetalae</taxon>
        <taxon>asterids</taxon>
        <taxon>campanulids</taxon>
        <taxon>Asterales</taxon>
        <taxon>Asteraceae</taxon>
        <taxon>Asteroideae</taxon>
        <taxon>Anthemideae</taxon>
        <taxon>Anthemidinae</taxon>
        <taxon>Tanacetum</taxon>
    </lineage>
</organism>
<dbReference type="AlphaFoldDB" id="A0A699QTN4"/>
<dbReference type="EMBL" id="BKCJ011056844">
    <property type="protein sequence ID" value="GFC76549.1"/>
    <property type="molecule type" value="Genomic_DNA"/>
</dbReference>
<proteinExistence type="predicted"/>
<protein>
    <submittedName>
        <fullName evidence="2">Uncharacterized protein</fullName>
    </submittedName>
</protein>
<accession>A0A699QTN4</accession>
<feature type="region of interest" description="Disordered" evidence="1">
    <location>
        <begin position="174"/>
        <end position="216"/>
    </location>
</feature>
<feature type="compositionally biased region" description="Low complexity" evidence="1">
    <location>
        <begin position="199"/>
        <end position="216"/>
    </location>
</feature>
<gene>
    <name evidence="2" type="ORF">Tci_848519</name>
</gene>
<evidence type="ECO:0000313" key="2">
    <source>
        <dbReference type="EMBL" id="GFC76549.1"/>
    </source>
</evidence>
<feature type="compositionally biased region" description="Basic residues" evidence="1">
    <location>
        <begin position="179"/>
        <end position="192"/>
    </location>
</feature>
<feature type="non-terminal residue" evidence="2">
    <location>
        <position position="1"/>
    </location>
</feature>
<sequence length="216" mass="22402">AALVDVKARLPALRCVSHHLDGAAQVEVGVPGRCQAVQVGLGEVVAGGDIAPERRFVGQLRFQRVHRAIKTRRLDAKPRGQPRPQPAPAEIVAVGDVEGFVASRFGGGRPGQLLGNDAGIGHVRQAFPLRPRAGPLEGLPGFFANAGVGGQRGTHVHGVAYGLANDGVRAVNAPGWRGRAGRRPRGAGRARRFGGGGPSRRSSSPGRVARGPGCCQ</sequence>
<name>A0A699QTN4_TANCI</name>
<comment type="caution">
    <text evidence="2">The sequence shown here is derived from an EMBL/GenBank/DDBJ whole genome shotgun (WGS) entry which is preliminary data.</text>
</comment>
<reference evidence="2" key="1">
    <citation type="journal article" date="2019" name="Sci. Rep.">
        <title>Draft genome of Tanacetum cinerariifolium, the natural source of mosquito coil.</title>
        <authorList>
            <person name="Yamashiro T."/>
            <person name="Shiraishi A."/>
            <person name="Satake H."/>
            <person name="Nakayama K."/>
        </authorList>
    </citation>
    <scope>NUCLEOTIDE SEQUENCE</scope>
</reference>
<evidence type="ECO:0000256" key="1">
    <source>
        <dbReference type="SAM" id="MobiDB-lite"/>
    </source>
</evidence>